<keyword evidence="1" id="KW-1133">Transmembrane helix</keyword>
<name>A0ABT8GDD5_9MICO</name>
<dbReference type="EMBL" id="JAUHQA010000001">
    <property type="protein sequence ID" value="MDN4479443.1"/>
    <property type="molecule type" value="Genomic_DNA"/>
</dbReference>
<protein>
    <submittedName>
        <fullName evidence="2">Uncharacterized protein</fullName>
    </submittedName>
</protein>
<accession>A0ABT8GDD5</accession>
<dbReference type="Proteomes" id="UP001172708">
    <property type="component" value="Unassembled WGS sequence"/>
</dbReference>
<organism evidence="2 3">
    <name type="scientific">Demequina muriae</name>
    <dbReference type="NCBI Taxonomy" id="3051664"/>
    <lineage>
        <taxon>Bacteria</taxon>
        <taxon>Bacillati</taxon>
        <taxon>Actinomycetota</taxon>
        <taxon>Actinomycetes</taxon>
        <taxon>Micrococcales</taxon>
        <taxon>Demequinaceae</taxon>
        <taxon>Demequina</taxon>
    </lineage>
</organism>
<reference evidence="2" key="1">
    <citation type="submission" date="2023-06" db="EMBL/GenBank/DDBJ databases">
        <title>Egi l300058.</title>
        <authorList>
            <person name="Gao L."/>
            <person name="Fang B.-Z."/>
            <person name="Li W.-J."/>
        </authorList>
    </citation>
    <scope>NUCLEOTIDE SEQUENCE</scope>
    <source>
        <strain evidence="2">EGI L300058</strain>
    </source>
</reference>
<feature type="transmembrane region" description="Helical" evidence="1">
    <location>
        <begin position="38"/>
        <end position="58"/>
    </location>
</feature>
<dbReference type="RefSeq" id="WP_301140582.1">
    <property type="nucleotide sequence ID" value="NZ_JAUHQA010000001.1"/>
</dbReference>
<keyword evidence="3" id="KW-1185">Reference proteome</keyword>
<proteinExistence type="predicted"/>
<keyword evidence="1" id="KW-0472">Membrane</keyword>
<evidence type="ECO:0000313" key="2">
    <source>
        <dbReference type="EMBL" id="MDN4479443.1"/>
    </source>
</evidence>
<gene>
    <name evidence="2" type="ORF">QQX02_00715</name>
</gene>
<comment type="caution">
    <text evidence="2">The sequence shown here is derived from an EMBL/GenBank/DDBJ whole genome shotgun (WGS) entry which is preliminary data.</text>
</comment>
<evidence type="ECO:0000256" key="1">
    <source>
        <dbReference type="SAM" id="Phobius"/>
    </source>
</evidence>
<evidence type="ECO:0000313" key="3">
    <source>
        <dbReference type="Proteomes" id="UP001172708"/>
    </source>
</evidence>
<keyword evidence="1" id="KW-0812">Transmembrane</keyword>
<sequence length="83" mass="9440">MTNQAMDAEVASYVSRGYGVESRTRSQVVLVRTRRMGWFWNSILVLLTGGLWLIYVIYRLANRKVDRVVLTSAGRGAFKRSKG</sequence>